<comment type="caution">
    <text evidence="2">The sequence shown here is derived from an EMBL/GenBank/DDBJ whole genome shotgun (WGS) entry which is preliminary data.</text>
</comment>
<dbReference type="RefSeq" id="WP_193182517.1">
    <property type="nucleotide sequence ID" value="NZ_JACVXA010000029.1"/>
</dbReference>
<dbReference type="AlphaFoldDB" id="A0A8J7CX89"/>
<keyword evidence="3" id="KW-1185">Reference proteome</keyword>
<keyword evidence="1" id="KW-0472">Membrane</keyword>
<protein>
    <submittedName>
        <fullName evidence="2">Uncharacterized protein</fullName>
    </submittedName>
</protein>
<keyword evidence="1" id="KW-0812">Transmembrane</keyword>
<feature type="transmembrane region" description="Helical" evidence="1">
    <location>
        <begin position="40"/>
        <end position="58"/>
    </location>
</feature>
<accession>A0A8J7CX89</accession>
<reference evidence="2" key="1">
    <citation type="submission" date="2020-09" db="EMBL/GenBank/DDBJ databases">
        <title>A novel bacterium of genus Mangrovicoccus, isolated from South China Sea.</title>
        <authorList>
            <person name="Huang H."/>
            <person name="Mo K."/>
            <person name="Hu Y."/>
        </authorList>
    </citation>
    <scope>NUCLEOTIDE SEQUENCE</scope>
    <source>
        <strain evidence="2">HB182678</strain>
    </source>
</reference>
<dbReference type="Proteomes" id="UP000609121">
    <property type="component" value="Unassembled WGS sequence"/>
</dbReference>
<keyword evidence="1" id="KW-1133">Transmembrane helix</keyword>
<proteinExistence type="predicted"/>
<evidence type="ECO:0000313" key="3">
    <source>
        <dbReference type="Proteomes" id="UP000609121"/>
    </source>
</evidence>
<evidence type="ECO:0000313" key="2">
    <source>
        <dbReference type="EMBL" id="MBE3638667.1"/>
    </source>
</evidence>
<dbReference type="EMBL" id="JACVXA010000029">
    <property type="protein sequence ID" value="MBE3638667.1"/>
    <property type="molecule type" value="Genomic_DNA"/>
</dbReference>
<sequence>MQDPSAPPSPAAPSRWRRIFHAIPVIGWVARDIEADSANITWALVAWVAFWGCCILLFGLPGLILPALFMTAVMFVLLVLISRG</sequence>
<organism evidence="2 3">
    <name type="scientific">Mangrovicoccus algicola</name>
    <dbReference type="NCBI Taxonomy" id="2771008"/>
    <lineage>
        <taxon>Bacteria</taxon>
        <taxon>Pseudomonadati</taxon>
        <taxon>Pseudomonadota</taxon>
        <taxon>Alphaproteobacteria</taxon>
        <taxon>Rhodobacterales</taxon>
        <taxon>Paracoccaceae</taxon>
        <taxon>Mangrovicoccus</taxon>
    </lineage>
</organism>
<name>A0A8J7CX89_9RHOB</name>
<evidence type="ECO:0000256" key="1">
    <source>
        <dbReference type="SAM" id="Phobius"/>
    </source>
</evidence>
<gene>
    <name evidence="2" type="ORF">ICN82_10670</name>
</gene>